<evidence type="ECO:0000256" key="1">
    <source>
        <dbReference type="SAM" id="MobiDB-lite"/>
    </source>
</evidence>
<feature type="compositionally biased region" description="Basic and acidic residues" evidence="1">
    <location>
        <begin position="1"/>
        <end position="19"/>
    </location>
</feature>
<evidence type="ECO:0000313" key="3">
    <source>
        <dbReference type="Proteomes" id="UP000202511"/>
    </source>
</evidence>
<dbReference type="KEGG" id="vg:23462537"/>
<dbReference type="EMBL" id="KP136319">
    <property type="protein sequence ID" value="AJF97620.1"/>
    <property type="molecule type" value="Genomic_DNA"/>
</dbReference>
<reference evidence="2 3" key="1">
    <citation type="journal article" date="2015" name="Parasitol. Res.">
        <title>Viruses in close associations with free-living amoebae.</title>
        <authorList>
            <person name="Scheid P."/>
        </authorList>
    </citation>
    <scope>NUCLEOTIDE SEQUENCE [LARGE SCALE GENOMIC DNA]</scope>
    <source>
        <strain evidence="2">KlaHel</strain>
    </source>
</reference>
<organism evidence="2 3">
    <name type="scientific">Pandoravirus inopinatum</name>
    <dbReference type="NCBI Taxonomy" id="1605721"/>
    <lineage>
        <taxon>Viruses</taxon>
        <taxon>Pandoravirus</taxon>
    </lineage>
</organism>
<protein>
    <submittedName>
        <fullName evidence="2">Uncharacterized protein</fullName>
    </submittedName>
</protein>
<evidence type="ECO:0000313" key="2">
    <source>
        <dbReference type="EMBL" id="AJF97620.1"/>
    </source>
</evidence>
<sequence length="149" mass="17205">MAKETNAQEHPPGKEEKKAWPWRASWSVTATFLHQQQAHAMPPPDTEQRYGWFSPWAARMLGTVIYYSTPRGGRVAVTLVSHSMTDSGSNWPDIQYVGPVIDFVERVDYHDPNNPYACSMTVGVIRRRDDWPGLSQVYRTHLAPWWRLH</sequence>
<name>A0A0B5J724_9VIRU</name>
<proteinExistence type="predicted"/>
<accession>A0A0B5J724</accession>
<feature type="region of interest" description="Disordered" evidence="1">
    <location>
        <begin position="1"/>
        <end position="20"/>
    </location>
</feature>
<dbReference type="GeneID" id="23462537"/>
<dbReference type="Proteomes" id="UP000202511">
    <property type="component" value="Segment"/>
</dbReference>
<dbReference type="RefSeq" id="YP_009119855.1">
    <property type="nucleotide sequence ID" value="NC_026440.1"/>
</dbReference>